<dbReference type="Proteomes" id="UP000028186">
    <property type="component" value="Chromosome I"/>
</dbReference>
<evidence type="ECO:0000256" key="1">
    <source>
        <dbReference type="ARBA" id="ARBA00001917"/>
    </source>
</evidence>
<evidence type="ECO:0000313" key="5">
    <source>
        <dbReference type="Proteomes" id="UP000028186"/>
    </source>
</evidence>
<evidence type="ECO:0000256" key="2">
    <source>
        <dbReference type="SAM" id="MobiDB-lite"/>
    </source>
</evidence>
<proteinExistence type="predicted"/>
<dbReference type="Gene3D" id="3.20.20.70">
    <property type="entry name" value="Aldolase class I"/>
    <property type="match status" value="1"/>
</dbReference>
<dbReference type="InterPro" id="IPR000262">
    <property type="entry name" value="FMN-dep_DH"/>
</dbReference>
<protein>
    <recommendedName>
        <fullName evidence="3">FMN-dependent dehydrogenase domain-containing protein</fullName>
    </recommendedName>
</protein>
<feature type="compositionally biased region" description="Basic residues" evidence="2">
    <location>
        <begin position="14"/>
        <end position="37"/>
    </location>
</feature>
<accession>A0A068TH21</accession>
<dbReference type="GO" id="GO:0016491">
    <property type="term" value="F:oxidoreductase activity"/>
    <property type="evidence" value="ECO:0007669"/>
    <property type="project" value="InterPro"/>
</dbReference>
<dbReference type="eggNOG" id="COG1304">
    <property type="taxonomic scope" value="Bacteria"/>
</dbReference>
<dbReference type="Pfam" id="PF01070">
    <property type="entry name" value="FMN_dh"/>
    <property type="match status" value="1"/>
</dbReference>
<evidence type="ECO:0000259" key="3">
    <source>
        <dbReference type="Pfam" id="PF01070"/>
    </source>
</evidence>
<name>A0A068TH21_NEOGA</name>
<dbReference type="EMBL" id="HG938355">
    <property type="protein sequence ID" value="CDN56785.1"/>
    <property type="molecule type" value="Genomic_DNA"/>
</dbReference>
<dbReference type="HOGENOM" id="CLU_1775480_0_0_5"/>
<reference evidence="5" key="1">
    <citation type="journal article" date="2014" name="BMC Genomics">
        <title>Genome sequencing of two Neorhizobium galegae strains reveals a noeT gene responsible for the unusual acetylation of the nodulation factors.</title>
        <authorList>
            <person name="Osterman J."/>
            <person name="Marsh J."/>
            <person name="Laine P.K."/>
            <person name="Zeng Z."/>
            <person name="Alatalo E."/>
            <person name="Sullivan J.T."/>
            <person name="Young J.P."/>
            <person name="Thomas-Oates J."/>
            <person name="Paulin L."/>
            <person name="Lindstrom K."/>
        </authorList>
    </citation>
    <scope>NUCLEOTIDE SEQUENCE [LARGE SCALE GENOMIC DNA]</scope>
    <source>
        <strain evidence="5">HAMBI 1141</strain>
    </source>
</reference>
<dbReference type="SUPFAM" id="SSF51395">
    <property type="entry name" value="FMN-linked oxidoreductases"/>
    <property type="match status" value="1"/>
</dbReference>
<dbReference type="KEGG" id="ngl:RG1141_CH44730"/>
<feature type="compositionally biased region" description="Basic and acidic residues" evidence="2">
    <location>
        <begin position="1"/>
        <end position="13"/>
    </location>
</feature>
<dbReference type="PATRIC" id="fig|1028801.3.peg.4539"/>
<comment type="cofactor">
    <cofactor evidence="1">
        <name>FMN</name>
        <dbReference type="ChEBI" id="CHEBI:58210"/>
    </cofactor>
</comment>
<dbReference type="InterPro" id="IPR013785">
    <property type="entry name" value="Aldolase_TIM"/>
</dbReference>
<evidence type="ECO:0000313" key="4">
    <source>
        <dbReference type="EMBL" id="CDN56785.1"/>
    </source>
</evidence>
<organism evidence="4 5">
    <name type="scientific">Neorhizobium galegae bv. officinalis bv. officinalis str. HAMBI 1141</name>
    <dbReference type="NCBI Taxonomy" id="1028801"/>
    <lineage>
        <taxon>Bacteria</taxon>
        <taxon>Pseudomonadati</taxon>
        <taxon>Pseudomonadota</taxon>
        <taxon>Alphaproteobacteria</taxon>
        <taxon>Hyphomicrobiales</taxon>
        <taxon>Rhizobiaceae</taxon>
        <taxon>Rhizobium/Agrobacterium group</taxon>
        <taxon>Neorhizobium</taxon>
    </lineage>
</organism>
<feature type="region of interest" description="Disordered" evidence="2">
    <location>
        <begin position="1"/>
        <end position="37"/>
    </location>
</feature>
<feature type="domain" description="FMN-dependent dehydrogenase" evidence="3">
    <location>
        <begin position="24"/>
        <end position="126"/>
    </location>
</feature>
<gene>
    <name evidence="4" type="ORF">RG1141_CH44730</name>
</gene>
<dbReference type="AlphaFoldDB" id="A0A068TH21"/>
<sequence>MDRTAAHAGDRMRLSRKRDRRRAGARAQPRRARRDHARTALHARYQRPLDRAALFGGDYNLPIGISPVGLVNALWPGADNMLAAAARAANVPYGLSTVGTTSIEASGSDAAPSFAIVSFINSGSSTASAVTFATSAFALMMTPRYD</sequence>